<dbReference type="EMBL" id="CADEPM010000002">
    <property type="protein sequence ID" value="CAB3399856.1"/>
    <property type="molecule type" value="Genomic_DNA"/>
</dbReference>
<organism evidence="1 2">
    <name type="scientific">Caenorhabditis bovis</name>
    <dbReference type="NCBI Taxonomy" id="2654633"/>
    <lineage>
        <taxon>Eukaryota</taxon>
        <taxon>Metazoa</taxon>
        <taxon>Ecdysozoa</taxon>
        <taxon>Nematoda</taxon>
        <taxon>Chromadorea</taxon>
        <taxon>Rhabditida</taxon>
        <taxon>Rhabditina</taxon>
        <taxon>Rhabditomorpha</taxon>
        <taxon>Rhabditoidea</taxon>
        <taxon>Rhabditidae</taxon>
        <taxon>Peloderinae</taxon>
        <taxon>Caenorhabditis</taxon>
    </lineage>
</organism>
<dbReference type="AlphaFoldDB" id="A0A8S1EI22"/>
<protein>
    <submittedName>
        <fullName evidence="1">Uncharacterized protein</fullName>
    </submittedName>
</protein>
<name>A0A8S1EI22_9PELO</name>
<dbReference type="Proteomes" id="UP000494206">
    <property type="component" value="Unassembled WGS sequence"/>
</dbReference>
<sequence>MRLDRFFVISTPFNNAIFNFFVKNVKHYFGVKTEFSMNFGPAPMNREQLNDILKKMHATIMIHRIYNFMLSKVSKKHFQAILFVEMKVAADEATRTIQHLENCLKHGIPLDNVSDISFGANTVNRLVNLTRAFTTSF</sequence>
<evidence type="ECO:0000313" key="2">
    <source>
        <dbReference type="Proteomes" id="UP000494206"/>
    </source>
</evidence>
<accession>A0A8S1EI22</accession>
<reference evidence="1 2" key="1">
    <citation type="submission" date="2020-04" db="EMBL/GenBank/DDBJ databases">
        <authorList>
            <person name="Laetsch R D."/>
            <person name="Stevens L."/>
            <person name="Kumar S."/>
            <person name="Blaxter L. M."/>
        </authorList>
    </citation>
    <scope>NUCLEOTIDE SEQUENCE [LARGE SCALE GENOMIC DNA]</scope>
</reference>
<evidence type="ECO:0000313" key="1">
    <source>
        <dbReference type="EMBL" id="CAB3399856.1"/>
    </source>
</evidence>
<proteinExistence type="predicted"/>
<gene>
    <name evidence="1" type="ORF">CBOVIS_LOCUS2913</name>
</gene>
<comment type="caution">
    <text evidence="1">The sequence shown here is derived from an EMBL/GenBank/DDBJ whole genome shotgun (WGS) entry which is preliminary data.</text>
</comment>
<keyword evidence="2" id="KW-1185">Reference proteome</keyword>